<feature type="transmembrane region" description="Helical" evidence="6">
    <location>
        <begin position="41"/>
        <end position="62"/>
    </location>
</feature>
<dbReference type="Proteomes" id="UP000019202">
    <property type="component" value="Unassembled WGS sequence"/>
</dbReference>
<keyword evidence="4 6" id="KW-1133">Transmembrane helix</keyword>
<feature type="transmembrane region" description="Helical" evidence="6">
    <location>
        <begin position="74"/>
        <end position="91"/>
    </location>
</feature>
<evidence type="ECO:0000313" key="7">
    <source>
        <dbReference type="EMBL" id="CDL80786.1"/>
    </source>
</evidence>
<dbReference type="AlphaFoldDB" id="W1IT28"/>
<comment type="subcellular location">
    <subcellularLocation>
        <location evidence="1">Membrane</location>
        <topology evidence="1">Multi-pass membrane protein</topology>
    </subcellularLocation>
</comment>
<sequence>MSSNYCTFQHSIYHKIGWLYILLSVSAIAGILLSVSVNPTWIWLHYLTKPTAIALLAVWILLNVKPASIHYRNAIAFGLVFAVGGDICLMLPQDYFLAGLCCFLITHCAYIYALFCNDRAYRDMGGNDIDISETKKKGFCPKCMILRTIFTVVAVFALFAAITLLILNGLWNYLPDSMKVPVVVYAVTLAFMASLPIEKNAALSTTCREYCGAWRYLFCYQ</sequence>
<evidence type="ECO:0000256" key="5">
    <source>
        <dbReference type="ARBA" id="ARBA00023136"/>
    </source>
</evidence>
<dbReference type="PANTHER" id="PTHR31885:SF6">
    <property type="entry name" value="GH04784P"/>
    <property type="match status" value="1"/>
</dbReference>
<dbReference type="GeneID" id="97123869"/>
<comment type="caution">
    <text evidence="7">The sequence shown here is derived from an EMBL/GenBank/DDBJ whole genome shotgun (WGS) entry which is preliminary data.</text>
</comment>
<dbReference type="Pfam" id="PF07947">
    <property type="entry name" value="YhhN"/>
    <property type="match status" value="1"/>
</dbReference>
<accession>W1IT28</accession>
<dbReference type="EMBL" id="CBXF010000001">
    <property type="protein sequence ID" value="CDL80786.1"/>
    <property type="molecule type" value="Genomic_DNA"/>
</dbReference>
<dbReference type="GO" id="GO:0016787">
    <property type="term" value="F:hydrolase activity"/>
    <property type="evidence" value="ECO:0007669"/>
    <property type="project" value="TreeGrafter"/>
</dbReference>
<evidence type="ECO:0000313" key="8">
    <source>
        <dbReference type="Proteomes" id="UP000019202"/>
    </source>
</evidence>
<protein>
    <submittedName>
        <fullName evidence="7">YhhN family protein</fullName>
    </submittedName>
</protein>
<organism evidence="7 8">
    <name type="scientific">Xenorhabdus szentirmaii DSM 16338</name>
    <dbReference type="NCBI Taxonomy" id="1427518"/>
    <lineage>
        <taxon>Bacteria</taxon>
        <taxon>Pseudomonadati</taxon>
        <taxon>Pseudomonadota</taxon>
        <taxon>Gammaproteobacteria</taxon>
        <taxon>Enterobacterales</taxon>
        <taxon>Morganellaceae</taxon>
        <taxon>Xenorhabdus</taxon>
    </lineage>
</organism>
<keyword evidence="5 6" id="KW-0472">Membrane</keyword>
<evidence type="ECO:0000256" key="6">
    <source>
        <dbReference type="SAM" id="Phobius"/>
    </source>
</evidence>
<feature type="transmembrane region" description="Helical" evidence="6">
    <location>
        <begin position="97"/>
        <end position="115"/>
    </location>
</feature>
<feature type="transmembrane region" description="Helical" evidence="6">
    <location>
        <begin position="178"/>
        <end position="197"/>
    </location>
</feature>
<gene>
    <name evidence="7" type="ORF">XSR1_10239</name>
</gene>
<evidence type="ECO:0000256" key="4">
    <source>
        <dbReference type="ARBA" id="ARBA00022989"/>
    </source>
</evidence>
<dbReference type="InterPro" id="IPR012506">
    <property type="entry name" value="TMEM86B-like"/>
</dbReference>
<feature type="transmembrane region" description="Helical" evidence="6">
    <location>
        <begin position="12"/>
        <end position="35"/>
    </location>
</feature>
<evidence type="ECO:0000256" key="3">
    <source>
        <dbReference type="ARBA" id="ARBA00022692"/>
    </source>
</evidence>
<dbReference type="GO" id="GO:0016020">
    <property type="term" value="C:membrane"/>
    <property type="evidence" value="ECO:0007669"/>
    <property type="project" value="UniProtKB-SubCell"/>
</dbReference>
<dbReference type="RefSeq" id="WP_051462252.1">
    <property type="nucleotide sequence ID" value="NZ_CAWLWS010000001.1"/>
</dbReference>
<comment type="similarity">
    <text evidence="2">Belongs to the TMEM86 family.</text>
</comment>
<dbReference type="PANTHER" id="PTHR31885">
    <property type="entry name" value="GH04784P"/>
    <property type="match status" value="1"/>
</dbReference>
<reference evidence="7" key="1">
    <citation type="submission" date="2013-11" db="EMBL/GenBank/DDBJ databases">
        <title>Draft genome sequence and annotation of the entomopathogenic bacteria, Xenorhabdus cabanillasi strain JM26 and Xenorhabdus szentirmai strain DSM 16338.</title>
        <authorList>
            <person name="Gualtieri M."/>
            <person name="Ogier J.C."/>
            <person name="Pages S."/>
            <person name="Givaudan A."/>
            <person name="Gaudriault S."/>
        </authorList>
    </citation>
    <scope>NUCLEOTIDE SEQUENCE [LARGE SCALE GENOMIC DNA]</scope>
    <source>
        <strain evidence="7">DSM 16338</strain>
    </source>
</reference>
<evidence type="ECO:0000256" key="2">
    <source>
        <dbReference type="ARBA" id="ARBA00007375"/>
    </source>
</evidence>
<keyword evidence="3 6" id="KW-0812">Transmembrane</keyword>
<proteinExistence type="inferred from homology"/>
<keyword evidence="8" id="KW-1185">Reference proteome</keyword>
<dbReference type="STRING" id="1427518.XSR1_10239"/>
<evidence type="ECO:0000256" key="1">
    <source>
        <dbReference type="ARBA" id="ARBA00004141"/>
    </source>
</evidence>
<feature type="transmembrane region" description="Helical" evidence="6">
    <location>
        <begin position="144"/>
        <end position="166"/>
    </location>
</feature>
<name>W1IT28_9GAMM</name>